<dbReference type="InterPro" id="IPR027417">
    <property type="entry name" value="P-loop_NTPase"/>
</dbReference>
<protein>
    <submittedName>
        <fullName evidence="3">Phage terminase large subunit-like protein</fullName>
    </submittedName>
</protein>
<dbReference type="Proteomes" id="UP000538666">
    <property type="component" value="Unassembled WGS sequence"/>
</dbReference>
<dbReference type="PANTHER" id="PTHR41287">
    <property type="match status" value="1"/>
</dbReference>
<keyword evidence="4" id="KW-1185">Reference proteome</keyword>
<dbReference type="PANTHER" id="PTHR41287:SF1">
    <property type="entry name" value="PROTEIN YMFN"/>
    <property type="match status" value="1"/>
</dbReference>
<dbReference type="InterPro" id="IPR046461">
    <property type="entry name" value="TerL_ATPase"/>
</dbReference>
<gene>
    <name evidence="3" type="ORF">HNQ77_002682</name>
</gene>
<evidence type="ECO:0000259" key="1">
    <source>
        <dbReference type="Pfam" id="PF03354"/>
    </source>
</evidence>
<sequence>MTHTERARSYIDAVLTGTIPASKQIKEACRRSKELFERQSDPTFPYFYHADQAERVCNIIQMLPHVKGRWAAQGKKLLLEPWQCWVVTSLYGWLRKDNGTRKYRRVTLVIPRKQGKSLMMAGLLIYHLLFDGETGAECFCGASNLKQAKEIFNAARQMLIMTPEIREFTGCEVNAASIVCPGTNSKAEPVIGRPKDGSNVSFGVIDETHQLRDLALYESFETGTGAREQALLVSVSTAGFGTENPCRELQLQAEKVLYGTVEDEELFAAIWTIDDGVDWKSDLALRMANPNAGISVTMDYLRSQQLSAINNPAKYASFATKHLDITVGASSAYFSLEKWRACTDTVKMDDFAGEDCWVAIDLSQKIDLSAMSTVFRREIDGHPHFYVFSDCFTSEEAVSNNPVYAQWAAKSLLHVNDGNVVDKDAILEVIEGYAAKYKLAEFIFDPFNSAFIEQDIAKLFPNVAQVELLQRAISMTNPMKLLQELIVQQHIRHNGDPVLQNSISNVIALRRGNLIQPGKEKPEQKIDAAVAAIMAVSRAATTTPKKRFRPFAI</sequence>
<evidence type="ECO:0000259" key="2">
    <source>
        <dbReference type="Pfam" id="PF20441"/>
    </source>
</evidence>
<organism evidence="3 4">
    <name type="scientific">Silvibacterium bohemicum</name>
    <dbReference type="NCBI Taxonomy" id="1577686"/>
    <lineage>
        <taxon>Bacteria</taxon>
        <taxon>Pseudomonadati</taxon>
        <taxon>Acidobacteriota</taxon>
        <taxon>Terriglobia</taxon>
        <taxon>Terriglobales</taxon>
        <taxon>Acidobacteriaceae</taxon>
        <taxon>Silvibacterium</taxon>
    </lineage>
</organism>
<evidence type="ECO:0000313" key="4">
    <source>
        <dbReference type="Proteomes" id="UP000538666"/>
    </source>
</evidence>
<accession>A0A841JTR3</accession>
<dbReference type="OrthoDB" id="9760250at2"/>
<dbReference type="Pfam" id="PF20441">
    <property type="entry name" value="TerL_nuclease"/>
    <property type="match status" value="1"/>
</dbReference>
<reference evidence="3 4" key="1">
    <citation type="submission" date="2020-08" db="EMBL/GenBank/DDBJ databases">
        <title>Genomic Encyclopedia of Type Strains, Phase IV (KMG-IV): sequencing the most valuable type-strain genomes for metagenomic binning, comparative biology and taxonomic classification.</title>
        <authorList>
            <person name="Goeker M."/>
        </authorList>
    </citation>
    <scope>NUCLEOTIDE SEQUENCE [LARGE SCALE GENOMIC DNA]</scope>
    <source>
        <strain evidence="3 4">DSM 103733</strain>
    </source>
</reference>
<feature type="domain" description="Terminase large subunit-like ATPase" evidence="1">
    <location>
        <begin position="81"/>
        <end position="249"/>
    </location>
</feature>
<dbReference type="InterPro" id="IPR046462">
    <property type="entry name" value="TerL_nuclease"/>
</dbReference>
<dbReference type="Pfam" id="PF03354">
    <property type="entry name" value="TerL_ATPase"/>
    <property type="match status" value="1"/>
</dbReference>
<proteinExistence type="predicted"/>
<dbReference type="AlphaFoldDB" id="A0A841JTR3"/>
<dbReference type="InterPro" id="IPR005021">
    <property type="entry name" value="Terminase_largesu-like"/>
</dbReference>
<dbReference type="GO" id="GO:0004519">
    <property type="term" value="F:endonuclease activity"/>
    <property type="evidence" value="ECO:0007669"/>
    <property type="project" value="InterPro"/>
</dbReference>
<feature type="domain" description="Terminase large subunit-like endonuclease" evidence="2">
    <location>
        <begin position="261"/>
        <end position="541"/>
    </location>
</feature>
<dbReference type="Gene3D" id="3.40.50.300">
    <property type="entry name" value="P-loop containing nucleotide triphosphate hydrolases"/>
    <property type="match status" value="1"/>
</dbReference>
<name>A0A841JTR3_9BACT</name>
<comment type="caution">
    <text evidence="3">The sequence shown here is derived from an EMBL/GenBank/DDBJ whole genome shotgun (WGS) entry which is preliminary data.</text>
</comment>
<dbReference type="EMBL" id="JACHEK010000005">
    <property type="protein sequence ID" value="MBB6144726.1"/>
    <property type="molecule type" value="Genomic_DNA"/>
</dbReference>
<dbReference type="RefSeq" id="WP_050059694.1">
    <property type="nucleotide sequence ID" value="NZ_JACHEK010000005.1"/>
</dbReference>
<evidence type="ECO:0000313" key="3">
    <source>
        <dbReference type="EMBL" id="MBB6144726.1"/>
    </source>
</evidence>